<dbReference type="PANTHER" id="PTHR40518:SF1">
    <property type="entry name" value="ACETOACETATE DECARBOXYLASE"/>
    <property type="match status" value="1"/>
</dbReference>
<organism evidence="1 2">
    <name type="scientific">Exserohilum turcicum (strain 28A)</name>
    <name type="common">Northern leaf blight fungus</name>
    <name type="synonym">Setosphaeria turcica</name>
    <dbReference type="NCBI Taxonomy" id="671987"/>
    <lineage>
        <taxon>Eukaryota</taxon>
        <taxon>Fungi</taxon>
        <taxon>Dikarya</taxon>
        <taxon>Ascomycota</taxon>
        <taxon>Pezizomycotina</taxon>
        <taxon>Dothideomycetes</taxon>
        <taxon>Pleosporomycetidae</taxon>
        <taxon>Pleosporales</taxon>
        <taxon>Pleosporineae</taxon>
        <taxon>Pleosporaceae</taxon>
        <taxon>Exserohilum</taxon>
    </lineage>
</organism>
<name>R0KR18_EXST2</name>
<evidence type="ECO:0000313" key="2">
    <source>
        <dbReference type="Proteomes" id="UP000016935"/>
    </source>
</evidence>
<protein>
    <submittedName>
        <fullName evidence="1">Uncharacterized protein</fullName>
    </submittedName>
</protein>
<accession>R0KR18</accession>
<dbReference type="SUPFAM" id="SSF160104">
    <property type="entry name" value="Acetoacetate decarboxylase-like"/>
    <property type="match status" value="1"/>
</dbReference>
<dbReference type="OrthoDB" id="9970474at2759"/>
<reference evidence="1 2" key="1">
    <citation type="journal article" date="2012" name="PLoS Pathog.">
        <title>Diverse lifestyles and strategies of plant pathogenesis encoded in the genomes of eighteen Dothideomycetes fungi.</title>
        <authorList>
            <person name="Ohm R.A."/>
            <person name="Feau N."/>
            <person name="Henrissat B."/>
            <person name="Schoch C.L."/>
            <person name="Horwitz B.A."/>
            <person name="Barry K.W."/>
            <person name="Condon B.J."/>
            <person name="Copeland A.C."/>
            <person name="Dhillon B."/>
            <person name="Glaser F."/>
            <person name="Hesse C.N."/>
            <person name="Kosti I."/>
            <person name="LaButti K."/>
            <person name="Lindquist E.A."/>
            <person name="Lucas S."/>
            <person name="Salamov A.A."/>
            <person name="Bradshaw R.E."/>
            <person name="Ciuffetti L."/>
            <person name="Hamelin R.C."/>
            <person name="Kema G.H.J."/>
            <person name="Lawrence C."/>
            <person name="Scott J.A."/>
            <person name="Spatafora J.W."/>
            <person name="Turgeon B.G."/>
            <person name="de Wit P.J.G.M."/>
            <person name="Zhong S."/>
            <person name="Goodwin S.B."/>
            <person name="Grigoriev I.V."/>
        </authorList>
    </citation>
    <scope>NUCLEOTIDE SEQUENCE [LARGE SCALE GENOMIC DNA]</scope>
    <source>
        <strain evidence="2">28A</strain>
    </source>
</reference>
<dbReference type="PANTHER" id="PTHR40518">
    <property type="entry name" value="ACETOACETATE DECARBOXYLASE"/>
    <property type="match status" value="1"/>
</dbReference>
<dbReference type="AlphaFoldDB" id="R0KR18"/>
<dbReference type="EMBL" id="KB908481">
    <property type="protein sequence ID" value="EOA91454.1"/>
    <property type="molecule type" value="Genomic_DNA"/>
</dbReference>
<dbReference type="Proteomes" id="UP000016935">
    <property type="component" value="Unassembled WGS sequence"/>
</dbReference>
<dbReference type="eggNOG" id="ENOG502S9HK">
    <property type="taxonomic scope" value="Eukaryota"/>
</dbReference>
<keyword evidence="2" id="KW-1185">Reference proteome</keyword>
<proteinExistence type="predicted"/>
<gene>
    <name evidence="1" type="ORF">SETTUDRAFT_162150</name>
</gene>
<dbReference type="HOGENOM" id="CLU_050866_1_1_1"/>
<dbReference type="InterPro" id="IPR023375">
    <property type="entry name" value="ADC_dom_sf"/>
</dbReference>
<sequence>MAAATYGTFGDEPEHHPVRRVKAPWKLKAECYTLLLRLKELPKGAHDAFEEAWGGEEFGTFAGGLGSVMIVRYSDTPVGPYDELMLVPGNFSFPNPTSSDAPKLPQKALRISRIYVSQRTTAYNGRLNWNIPKHLARFSFSAPPTAPGQSPPPSLTVQVFAPGTTDGDGTAPFFACTVKPWQWIPALPVNTKYIPLSLTVAQPPIPEHAGFKAAAAKAAVDNAHTVDEYDIDPAKAGAVLPGTDRWRAFDVAATSPSARGCWVEVHARTEEEGESEESKVFWPKGLTMWSVGGWMEHVNWVLGEVIEWM</sequence>
<dbReference type="GeneID" id="19398293"/>
<dbReference type="RefSeq" id="XP_008020660.1">
    <property type="nucleotide sequence ID" value="XM_008022469.1"/>
</dbReference>
<reference evidence="1 2" key="2">
    <citation type="journal article" date="2013" name="PLoS Genet.">
        <title>Comparative genome structure, secondary metabolite, and effector coding capacity across Cochliobolus pathogens.</title>
        <authorList>
            <person name="Condon B.J."/>
            <person name="Leng Y."/>
            <person name="Wu D."/>
            <person name="Bushley K.E."/>
            <person name="Ohm R.A."/>
            <person name="Otillar R."/>
            <person name="Martin J."/>
            <person name="Schackwitz W."/>
            <person name="Grimwood J."/>
            <person name="MohdZainudin N."/>
            <person name="Xue C."/>
            <person name="Wang R."/>
            <person name="Manning V.A."/>
            <person name="Dhillon B."/>
            <person name="Tu Z.J."/>
            <person name="Steffenson B.J."/>
            <person name="Salamov A."/>
            <person name="Sun H."/>
            <person name="Lowry S."/>
            <person name="LaButti K."/>
            <person name="Han J."/>
            <person name="Copeland A."/>
            <person name="Lindquist E."/>
            <person name="Barry K."/>
            <person name="Schmutz J."/>
            <person name="Baker S.E."/>
            <person name="Ciuffetti L.M."/>
            <person name="Grigoriev I.V."/>
            <person name="Zhong S."/>
            <person name="Turgeon B.G."/>
        </authorList>
    </citation>
    <scope>NUCLEOTIDE SEQUENCE [LARGE SCALE GENOMIC DNA]</scope>
    <source>
        <strain evidence="2">28A</strain>
    </source>
</reference>
<evidence type="ECO:0000313" key="1">
    <source>
        <dbReference type="EMBL" id="EOA91454.1"/>
    </source>
</evidence>